<protein>
    <submittedName>
        <fullName evidence="1">Uncharacterized protein</fullName>
    </submittedName>
</protein>
<dbReference type="EMBL" id="KB468065">
    <property type="protein sequence ID" value="PCH40628.1"/>
    <property type="molecule type" value="Genomic_DNA"/>
</dbReference>
<evidence type="ECO:0000313" key="1">
    <source>
        <dbReference type="EMBL" id="PCH40628.1"/>
    </source>
</evidence>
<reference evidence="1 2" key="1">
    <citation type="journal article" date="2012" name="Science">
        <title>The Paleozoic origin of enzymatic lignin decomposition reconstructed from 31 fungal genomes.</title>
        <authorList>
            <person name="Floudas D."/>
            <person name="Binder M."/>
            <person name="Riley R."/>
            <person name="Barry K."/>
            <person name="Blanchette R.A."/>
            <person name="Henrissat B."/>
            <person name="Martinez A.T."/>
            <person name="Otillar R."/>
            <person name="Spatafora J.W."/>
            <person name="Yadav J.S."/>
            <person name="Aerts A."/>
            <person name="Benoit I."/>
            <person name="Boyd A."/>
            <person name="Carlson A."/>
            <person name="Copeland A."/>
            <person name="Coutinho P.M."/>
            <person name="de Vries R.P."/>
            <person name="Ferreira P."/>
            <person name="Findley K."/>
            <person name="Foster B."/>
            <person name="Gaskell J."/>
            <person name="Glotzer D."/>
            <person name="Gorecki P."/>
            <person name="Heitman J."/>
            <person name="Hesse C."/>
            <person name="Hori C."/>
            <person name="Igarashi K."/>
            <person name="Jurgens J.A."/>
            <person name="Kallen N."/>
            <person name="Kersten P."/>
            <person name="Kohler A."/>
            <person name="Kuees U."/>
            <person name="Kumar T.K.A."/>
            <person name="Kuo A."/>
            <person name="LaButti K."/>
            <person name="Larrondo L.F."/>
            <person name="Lindquist E."/>
            <person name="Ling A."/>
            <person name="Lombard V."/>
            <person name="Lucas S."/>
            <person name="Lundell T."/>
            <person name="Martin R."/>
            <person name="McLaughlin D.J."/>
            <person name="Morgenstern I."/>
            <person name="Morin E."/>
            <person name="Murat C."/>
            <person name="Nagy L.G."/>
            <person name="Nolan M."/>
            <person name="Ohm R.A."/>
            <person name="Patyshakuliyeva A."/>
            <person name="Rokas A."/>
            <person name="Ruiz-Duenas F.J."/>
            <person name="Sabat G."/>
            <person name="Salamov A."/>
            <person name="Samejima M."/>
            <person name="Schmutz J."/>
            <person name="Slot J.C."/>
            <person name="St John F."/>
            <person name="Stenlid J."/>
            <person name="Sun H."/>
            <person name="Sun S."/>
            <person name="Syed K."/>
            <person name="Tsang A."/>
            <person name="Wiebenga A."/>
            <person name="Young D."/>
            <person name="Pisabarro A."/>
            <person name="Eastwood D.C."/>
            <person name="Martin F."/>
            <person name="Cullen D."/>
            <person name="Grigoriev I.V."/>
            <person name="Hibbett D.S."/>
        </authorList>
    </citation>
    <scope>NUCLEOTIDE SEQUENCE [LARGE SCALE GENOMIC DNA]</scope>
    <source>
        <strain evidence="1 2">MD-104</strain>
    </source>
</reference>
<organism evidence="1 2">
    <name type="scientific">Wolfiporia cocos (strain MD-104)</name>
    <name type="common">Brown rot fungus</name>
    <dbReference type="NCBI Taxonomy" id="742152"/>
    <lineage>
        <taxon>Eukaryota</taxon>
        <taxon>Fungi</taxon>
        <taxon>Dikarya</taxon>
        <taxon>Basidiomycota</taxon>
        <taxon>Agaricomycotina</taxon>
        <taxon>Agaricomycetes</taxon>
        <taxon>Polyporales</taxon>
        <taxon>Phaeolaceae</taxon>
        <taxon>Wolfiporia</taxon>
    </lineage>
</organism>
<feature type="non-terminal residue" evidence="1">
    <location>
        <position position="1"/>
    </location>
</feature>
<accession>A0A2H3JS77</accession>
<dbReference type="AlphaFoldDB" id="A0A2H3JS77"/>
<evidence type="ECO:0000313" key="2">
    <source>
        <dbReference type="Proteomes" id="UP000218811"/>
    </source>
</evidence>
<dbReference type="STRING" id="742152.A0A2H3JS77"/>
<dbReference type="Proteomes" id="UP000218811">
    <property type="component" value="Unassembled WGS sequence"/>
</dbReference>
<gene>
    <name evidence="1" type="ORF">WOLCODRAFT_35384</name>
</gene>
<dbReference type="OMA" id="SAWAMEY"/>
<proteinExistence type="predicted"/>
<keyword evidence="2" id="KW-1185">Reference proteome</keyword>
<feature type="non-terminal residue" evidence="1">
    <location>
        <position position="420"/>
    </location>
</feature>
<sequence length="420" mass="47428">LIRNAHLEDDIKDTAILHHIHNPPQQPFNTDDPIKVLSVEICLGLNYCSWKTYDHFRSALLCCPPHLELLSYCVIKSYVDYVENLTGIFSLYHNCCVNSCMAYTGIYSDLDKCNYCNELCYEEQKCRRKCRCVLRKQSTTIPICSSAQPCRNNKKGSRAAEYHATATRQALASLQETNGKLEKISDYIYGKDYLEAVICSDIKDEDTCLMFSIDGAQLYASKLSDCWMFIWVLLDYAPDVHYRKTHIMPAGFIPGPNKPKNIDSFILPSLPHVASFMGQHEKLKIWCEQHGLYESKLYIVVGAADCPAMTYLNGTVGHSGAQGCRLYCPLKGHCKPGRSHYYPACQLSHNYSVPNCTHPDISLCDAILDSEEASSHYYANLECLLNALTQHEYEKIRLETGICKPSLFGGFPTDCFLGIP</sequence>
<dbReference type="OrthoDB" id="3266386at2759"/>
<name>A0A2H3JS77_WOLCO</name>